<organism evidence="2 3">
    <name type="scientific">Candidatus Nomurabacteria bacterium RIFCSPHIGHO2_01_FULL_39_9</name>
    <dbReference type="NCBI Taxonomy" id="1801735"/>
    <lineage>
        <taxon>Bacteria</taxon>
        <taxon>Candidatus Nomuraibacteriota</taxon>
    </lineage>
</organism>
<evidence type="ECO:0000256" key="1">
    <source>
        <dbReference type="SAM" id="Phobius"/>
    </source>
</evidence>
<evidence type="ECO:0000313" key="2">
    <source>
        <dbReference type="EMBL" id="OGI61471.1"/>
    </source>
</evidence>
<feature type="transmembrane region" description="Helical" evidence="1">
    <location>
        <begin position="12"/>
        <end position="33"/>
    </location>
</feature>
<keyword evidence="1" id="KW-0472">Membrane</keyword>
<keyword evidence="1" id="KW-1133">Transmembrane helix</keyword>
<keyword evidence="1" id="KW-0812">Transmembrane</keyword>
<reference evidence="2 3" key="1">
    <citation type="journal article" date="2016" name="Nat. Commun.">
        <title>Thousands of microbial genomes shed light on interconnected biogeochemical processes in an aquifer system.</title>
        <authorList>
            <person name="Anantharaman K."/>
            <person name="Brown C.T."/>
            <person name="Hug L.A."/>
            <person name="Sharon I."/>
            <person name="Castelle C.J."/>
            <person name="Probst A.J."/>
            <person name="Thomas B.C."/>
            <person name="Singh A."/>
            <person name="Wilkins M.J."/>
            <person name="Karaoz U."/>
            <person name="Brodie E.L."/>
            <person name="Williams K.H."/>
            <person name="Hubbard S.S."/>
            <person name="Banfield J.F."/>
        </authorList>
    </citation>
    <scope>NUCLEOTIDE SEQUENCE [LARGE SCALE GENOMIC DNA]</scope>
</reference>
<name>A0A1F6UVQ1_9BACT</name>
<dbReference type="AlphaFoldDB" id="A0A1F6UVQ1"/>
<comment type="caution">
    <text evidence="2">The sequence shown here is derived from an EMBL/GenBank/DDBJ whole genome shotgun (WGS) entry which is preliminary data.</text>
</comment>
<evidence type="ECO:0000313" key="3">
    <source>
        <dbReference type="Proteomes" id="UP000182253"/>
    </source>
</evidence>
<sequence>MRKITYSFFLMLERIEGVILLALISFGAGVIVLNVKNEVVATISMILFCFCQGIVLHRIGRHGQKISNEIKDFKENRNTLLSSESTSIQKETAAGKMLNFKDIKKGDLLLIFENTVDSSKVNALAWDKLSEMNKRGELQDLD</sequence>
<gene>
    <name evidence="2" type="ORF">A2645_00825</name>
</gene>
<accession>A0A1F6UVQ1</accession>
<protein>
    <submittedName>
        <fullName evidence="2">Uncharacterized protein</fullName>
    </submittedName>
</protein>
<dbReference type="EMBL" id="MFTL01000017">
    <property type="protein sequence ID" value="OGI61471.1"/>
    <property type="molecule type" value="Genomic_DNA"/>
</dbReference>
<feature type="transmembrane region" description="Helical" evidence="1">
    <location>
        <begin position="39"/>
        <end position="56"/>
    </location>
</feature>
<dbReference type="Proteomes" id="UP000182253">
    <property type="component" value="Unassembled WGS sequence"/>
</dbReference>
<proteinExistence type="predicted"/>